<reference evidence="2 3" key="1">
    <citation type="submission" date="2014-07" db="EMBL/GenBank/DDBJ databases">
        <title>Methanogenic archaea and the global carbon cycle.</title>
        <authorList>
            <person name="Henriksen J.R."/>
            <person name="Luke J."/>
            <person name="Reinhart S."/>
            <person name="Benedict M.N."/>
            <person name="Youngblut N.D."/>
            <person name="Metcalf M.E."/>
            <person name="Whitaker R.J."/>
            <person name="Metcalf W.W."/>
        </authorList>
    </citation>
    <scope>NUCLEOTIDE SEQUENCE [LARGE SCALE GENOMIC DNA]</scope>
    <source>
        <strain evidence="2 3">227</strain>
    </source>
</reference>
<keyword evidence="1" id="KW-0812">Transmembrane</keyword>
<protein>
    <submittedName>
        <fullName evidence="2">Uncharacterized protein</fullName>
    </submittedName>
</protein>
<accession>A0A0E3LR98</accession>
<dbReference type="PATRIC" id="fig|1434106.5.peg.3972"/>
<sequence>MENTSEKVDFQIVLESEEVDKSSVYWQRQCQMLYDTIRKNLSEGSVSPSSHKGGEGEKAGIIISFDVLTLTGITLNSFYILIKLINIWERNRKRSNLKYKFRNGSEVICTNLDVDDIPEIYKRLKQEDNNQE</sequence>
<evidence type="ECO:0000256" key="1">
    <source>
        <dbReference type="SAM" id="Phobius"/>
    </source>
</evidence>
<dbReference type="KEGG" id="mbar:MSBR2_3130"/>
<keyword evidence="1" id="KW-1133">Transmembrane helix</keyword>
<feature type="transmembrane region" description="Helical" evidence="1">
    <location>
        <begin position="59"/>
        <end position="82"/>
    </location>
</feature>
<dbReference type="HOGENOM" id="CLU_1912331_0_0_2"/>
<keyword evidence="1" id="KW-0472">Membrane</keyword>
<dbReference type="AlphaFoldDB" id="A0A0E3LR98"/>
<name>A0A0E3LR98_METBA</name>
<organism evidence="2 3">
    <name type="scientific">Methanosarcina barkeri 227</name>
    <dbReference type="NCBI Taxonomy" id="1434106"/>
    <lineage>
        <taxon>Archaea</taxon>
        <taxon>Methanobacteriati</taxon>
        <taxon>Methanobacteriota</taxon>
        <taxon>Stenosarchaea group</taxon>
        <taxon>Methanomicrobia</taxon>
        <taxon>Methanosarcinales</taxon>
        <taxon>Methanosarcinaceae</taxon>
        <taxon>Methanosarcina</taxon>
    </lineage>
</organism>
<dbReference type="RefSeq" id="WP_048122088.1">
    <property type="nucleotide sequence ID" value="NZ_CP009530.1"/>
</dbReference>
<proteinExistence type="predicted"/>
<dbReference type="GeneID" id="24802229"/>
<dbReference type="EMBL" id="CP009530">
    <property type="protein sequence ID" value="AKB59646.1"/>
    <property type="molecule type" value="Genomic_DNA"/>
</dbReference>
<evidence type="ECO:0000313" key="2">
    <source>
        <dbReference type="EMBL" id="AKB59646.1"/>
    </source>
</evidence>
<gene>
    <name evidence="2" type="ORF">MSBR2_3130</name>
</gene>
<evidence type="ECO:0000313" key="3">
    <source>
        <dbReference type="Proteomes" id="UP000033079"/>
    </source>
</evidence>
<dbReference type="Proteomes" id="UP000033079">
    <property type="component" value="Chromosome"/>
</dbReference>